<dbReference type="InParanoid" id="A0A1W4XFY5"/>
<dbReference type="Proteomes" id="UP000192223">
    <property type="component" value="Unplaced"/>
</dbReference>
<gene>
    <name evidence="2" type="primary">LOC108741174</name>
</gene>
<protein>
    <submittedName>
        <fullName evidence="2">Uncharacterized protein LOC108741174</fullName>
    </submittedName>
</protein>
<sequence>MENASENKETLQNYKTESDLLGEIERKKQNTIAISRTLTDTGYYAPKRFTTTCYFAPKKNPVKFSETCIITLGSKKKQYYETVQYETKLLPQHWSEKMSVFLKEPSYTSEKVVPISDPEYHYISLEPQQIAAKMNNHVLSASP</sequence>
<proteinExistence type="predicted"/>
<dbReference type="AlphaFoldDB" id="A0A1W4XFY5"/>
<keyword evidence="1" id="KW-1185">Reference proteome</keyword>
<dbReference type="OrthoDB" id="6700442at2759"/>
<organism evidence="1 2">
    <name type="scientific">Agrilus planipennis</name>
    <name type="common">Emerald ash borer</name>
    <name type="synonym">Agrilus marcopoli</name>
    <dbReference type="NCBI Taxonomy" id="224129"/>
    <lineage>
        <taxon>Eukaryota</taxon>
        <taxon>Metazoa</taxon>
        <taxon>Ecdysozoa</taxon>
        <taxon>Arthropoda</taxon>
        <taxon>Hexapoda</taxon>
        <taxon>Insecta</taxon>
        <taxon>Pterygota</taxon>
        <taxon>Neoptera</taxon>
        <taxon>Endopterygota</taxon>
        <taxon>Coleoptera</taxon>
        <taxon>Polyphaga</taxon>
        <taxon>Elateriformia</taxon>
        <taxon>Buprestoidea</taxon>
        <taxon>Buprestidae</taxon>
        <taxon>Agrilinae</taxon>
        <taxon>Agrilus</taxon>
    </lineage>
</organism>
<dbReference type="GeneID" id="108741174"/>
<accession>A0A1W4XFY5</accession>
<dbReference type="KEGG" id="apln:108741174"/>
<name>A0A1W4XFY5_AGRPL</name>
<evidence type="ECO:0000313" key="2">
    <source>
        <dbReference type="RefSeq" id="XP_018331363.1"/>
    </source>
</evidence>
<reference evidence="2" key="1">
    <citation type="submission" date="2025-08" db="UniProtKB">
        <authorList>
            <consortium name="RefSeq"/>
        </authorList>
    </citation>
    <scope>IDENTIFICATION</scope>
    <source>
        <tissue evidence="2">Entire body</tissue>
    </source>
</reference>
<evidence type="ECO:0000313" key="1">
    <source>
        <dbReference type="Proteomes" id="UP000192223"/>
    </source>
</evidence>
<dbReference type="RefSeq" id="XP_018331363.1">
    <property type="nucleotide sequence ID" value="XM_018475861.2"/>
</dbReference>